<keyword evidence="1" id="KW-0472">Membrane</keyword>
<evidence type="ECO:0000313" key="3">
    <source>
        <dbReference type="Proteomes" id="UP000009168"/>
    </source>
</evidence>
<accession>I7M112</accession>
<protein>
    <submittedName>
        <fullName evidence="2">AMP-binding enzyme family protein</fullName>
    </submittedName>
</protein>
<dbReference type="KEGG" id="tet:TTHERM_00401920"/>
<gene>
    <name evidence="2" type="ORF">TTHERM_00401920</name>
</gene>
<reference evidence="3" key="1">
    <citation type="journal article" date="2006" name="PLoS Biol.">
        <title>Macronuclear genome sequence of the ciliate Tetrahymena thermophila, a model eukaryote.</title>
        <authorList>
            <person name="Eisen J.A."/>
            <person name="Coyne R.S."/>
            <person name="Wu M."/>
            <person name="Wu D."/>
            <person name="Thiagarajan M."/>
            <person name="Wortman J.R."/>
            <person name="Badger J.H."/>
            <person name="Ren Q."/>
            <person name="Amedeo P."/>
            <person name="Jones K.M."/>
            <person name="Tallon L.J."/>
            <person name="Delcher A.L."/>
            <person name="Salzberg S.L."/>
            <person name="Silva J.C."/>
            <person name="Haas B.J."/>
            <person name="Majoros W.H."/>
            <person name="Farzad M."/>
            <person name="Carlton J.M."/>
            <person name="Smith R.K. Jr."/>
            <person name="Garg J."/>
            <person name="Pearlman R.E."/>
            <person name="Karrer K.M."/>
            <person name="Sun L."/>
            <person name="Manning G."/>
            <person name="Elde N.C."/>
            <person name="Turkewitz A.P."/>
            <person name="Asai D.J."/>
            <person name="Wilkes D.E."/>
            <person name="Wang Y."/>
            <person name="Cai H."/>
            <person name="Collins K."/>
            <person name="Stewart B.A."/>
            <person name="Lee S.R."/>
            <person name="Wilamowska K."/>
            <person name="Weinberg Z."/>
            <person name="Ruzzo W.L."/>
            <person name="Wloga D."/>
            <person name="Gaertig J."/>
            <person name="Frankel J."/>
            <person name="Tsao C.-C."/>
            <person name="Gorovsky M.A."/>
            <person name="Keeling P.J."/>
            <person name="Waller R.F."/>
            <person name="Patron N.J."/>
            <person name="Cherry J.M."/>
            <person name="Stover N.A."/>
            <person name="Krieger C.J."/>
            <person name="del Toro C."/>
            <person name="Ryder H.F."/>
            <person name="Williamson S.C."/>
            <person name="Barbeau R.A."/>
            <person name="Hamilton E.P."/>
            <person name="Orias E."/>
        </authorList>
    </citation>
    <scope>NUCLEOTIDE SEQUENCE [LARGE SCALE GENOMIC DNA]</scope>
    <source>
        <strain evidence="3">SB210</strain>
    </source>
</reference>
<name>I7M112_TETTS</name>
<keyword evidence="3" id="KW-1185">Reference proteome</keyword>
<evidence type="ECO:0000256" key="1">
    <source>
        <dbReference type="SAM" id="Phobius"/>
    </source>
</evidence>
<evidence type="ECO:0000313" key="2">
    <source>
        <dbReference type="EMBL" id="EAR93821.2"/>
    </source>
</evidence>
<proteinExistence type="predicted"/>
<keyword evidence="1" id="KW-0812">Transmembrane</keyword>
<dbReference type="Proteomes" id="UP000009168">
    <property type="component" value="Unassembled WGS sequence"/>
</dbReference>
<dbReference type="GeneID" id="7827927"/>
<sequence>MIISKIDLFSSQFSFNVNDKHMKKGTILGAFLSILVILTSLAYFVYILKEYITNQIEPTYRSQSFVTDHTLNIPLSSDLIAFKFDYGNNYLLEKQKEKTYIVYIAFFYYQSNDDQQFITLDVIDCTNPNLLGFKCVDFTNLSNYTLAHNSQINLQSSIQILTYGCRDIDSIKTTMPNNCAEQSEIDNIINGLNAGQKFKLYTSQYNATSQELQVNYRNLIVYTFSTQSITTILNTSIQNTSVKQGLIIQKEETYSTPLSYSQINQGLDRQQALSIGVGPYNIALLQVDEIVQYVQIQYPTLPQILALVNSIFALLMLIGIIGRYASQRSIQKDFLMLFLKTIYQDYYFKNLNVANFFNNQSQQQQVEVKEQENEEKKIHEDGEKVDELHENGILVPTFQNKQKQSLDLEQPKNITQANSFKLKFQDKPFSQEQKEVLTECVNTDTPLNNNNKDERIDKILILPQDSVIEGSNTNQDSHWGDDAVSQFSYSYRPNLALSIKRSNSSQFYNQKLRNNRLKEIKNQESQMILRKLSTIHNQNVQTKVENVIFSKKTFKQQDQINLKQKNNKMMKKIEQQIQKELNILNFVKDILFLKKAILMMLSQEQLAALQAISCSQNFLDLNLNEKFENMKQLEEQFSLSHYEKSFALMENSKFQLEYLNNFLNRCQNDDNLSPLDLKIIQTLKKCHIN</sequence>
<keyword evidence="1" id="KW-1133">Transmembrane helix</keyword>
<dbReference type="RefSeq" id="XP_001014066.2">
    <property type="nucleotide sequence ID" value="XM_001014066.2"/>
</dbReference>
<dbReference type="InParanoid" id="I7M112"/>
<feature type="transmembrane region" description="Helical" evidence="1">
    <location>
        <begin position="304"/>
        <end position="326"/>
    </location>
</feature>
<dbReference type="AlphaFoldDB" id="I7M112"/>
<organism evidence="2 3">
    <name type="scientific">Tetrahymena thermophila (strain SB210)</name>
    <dbReference type="NCBI Taxonomy" id="312017"/>
    <lineage>
        <taxon>Eukaryota</taxon>
        <taxon>Sar</taxon>
        <taxon>Alveolata</taxon>
        <taxon>Ciliophora</taxon>
        <taxon>Intramacronucleata</taxon>
        <taxon>Oligohymenophorea</taxon>
        <taxon>Hymenostomatida</taxon>
        <taxon>Tetrahymenina</taxon>
        <taxon>Tetrahymenidae</taxon>
        <taxon>Tetrahymena</taxon>
    </lineage>
</organism>
<dbReference type="EMBL" id="GG662719">
    <property type="protein sequence ID" value="EAR93821.2"/>
    <property type="molecule type" value="Genomic_DNA"/>
</dbReference>
<feature type="transmembrane region" description="Helical" evidence="1">
    <location>
        <begin position="27"/>
        <end position="48"/>
    </location>
</feature>
<dbReference type="OrthoDB" id="302623at2759"/>